<keyword evidence="7" id="KW-1185">Reference proteome</keyword>
<dbReference type="PANTHER" id="PTHR24346">
    <property type="entry name" value="MAP/MICROTUBULE AFFINITY-REGULATING KINASE"/>
    <property type="match status" value="1"/>
</dbReference>
<evidence type="ECO:0000256" key="4">
    <source>
        <dbReference type="SAM" id="MobiDB-lite"/>
    </source>
</evidence>
<dbReference type="Gene3D" id="1.10.510.10">
    <property type="entry name" value="Transferase(Phosphotransferase) domain 1"/>
    <property type="match status" value="1"/>
</dbReference>
<feature type="region of interest" description="Disordered" evidence="4">
    <location>
        <begin position="102"/>
        <end position="139"/>
    </location>
</feature>
<organism evidence="6 7">
    <name type="scientific">Westerdykella ornata</name>
    <dbReference type="NCBI Taxonomy" id="318751"/>
    <lineage>
        <taxon>Eukaryota</taxon>
        <taxon>Fungi</taxon>
        <taxon>Dikarya</taxon>
        <taxon>Ascomycota</taxon>
        <taxon>Pezizomycotina</taxon>
        <taxon>Dothideomycetes</taxon>
        <taxon>Pleosporomycetidae</taxon>
        <taxon>Pleosporales</taxon>
        <taxon>Sporormiaceae</taxon>
        <taxon>Westerdykella</taxon>
    </lineage>
</organism>
<dbReference type="GO" id="GO:0005737">
    <property type="term" value="C:cytoplasm"/>
    <property type="evidence" value="ECO:0007669"/>
    <property type="project" value="TreeGrafter"/>
</dbReference>
<feature type="region of interest" description="Disordered" evidence="4">
    <location>
        <begin position="165"/>
        <end position="258"/>
    </location>
</feature>
<dbReference type="GeneID" id="54553251"/>
<evidence type="ECO:0000256" key="2">
    <source>
        <dbReference type="ARBA" id="ARBA00022840"/>
    </source>
</evidence>
<name>A0A6A6K161_WESOR</name>
<dbReference type="PROSITE" id="PS00108">
    <property type="entry name" value="PROTEIN_KINASE_ST"/>
    <property type="match status" value="1"/>
</dbReference>
<dbReference type="InterPro" id="IPR017441">
    <property type="entry name" value="Protein_kinase_ATP_BS"/>
</dbReference>
<sequence>MAPTSTEHQFQKLKLDTAAPHKPVTSSFASISREDVHRPTSLNGAHHRPDLAEAQFYLDDTPPRHTEDRRSYDVDSAIGDELGQDVQGRCRERRTSISFNDTVTLDNGDRLSLEEPLPKSTTATSFGSEDSEWDESSDRGYVGIPLHRNTRRRLAAQAACAPLQTRDDAGAQDQDQVASLTSGETASPVDEVRTPPETPSLFGRSPAGVTSPVDFFPRRTAPRRTMSSRSVISPEESNGTPRHSRRSSTRSGRSLSSMSPAASFLSLWKTAERPLKPPEPDDEGQGIGYDGEYIIGRKIGSGGFSVVKEVTTIENGERVVHAVKIVRKQLPEKSELENDQIQSQFDHELEIWRYLRHPYILPLLRVYNSDFATFCITRLNKGGTLFDLVRDAHRKKKKGLDGHLAKRYAYQLASAIRYLHNDVMVVHRDIKLENCLLDMTKPRAEQDGGDVLLCDFGMADFIVSDHRDGQPEPHLSGENPNIGPADTSTSVQGSLQYAAPELFNAPTPVFSPAADIWAFGVVVYTLLTANLPFKGPLDPITCLNIQKGEWDAEAVRNSDAVRDGGAEEALELLRGCLHMDPEKRWTINDVLSCAWLNGCAERYEDVNCPWMCIS</sequence>
<feature type="domain" description="Protein kinase" evidence="5">
    <location>
        <begin position="293"/>
        <end position="596"/>
    </location>
</feature>
<protein>
    <submittedName>
        <fullName evidence="6">Kinase-like protein</fullName>
    </submittedName>
</protein>
<dbReference type="InterPro" id="IPR008271">
    <property type="entry name" value="Ser/Thr_kinase_AS"/>
</dbReference>
<dbReference type="Proteomes" id="UP000800097">
    <property type="component" value="Unassembled WGS sequence"/>
</dbReference>
<dbReference type="AlphaFoldDB" id="A0A6A6K161"/>
<dbReference type="PROSITE" id="PS00107">
    <property type="entry name" value="PROTEIN_KINASE_ATP"/>
    <property type="match status" value="1"/>
</dbReference>
<dbReference type="RefSeq" id="XP_033658626.1">
    <property type="nucleotide sequence ID" value="XM_033800076.1"/>
</dbReference>
<dbReference type="PANTHER" id="PTHR24346:SF76">
    <property type="entry name" value="NON-SPECIFIC SERINE_THREONINE PROTEIN KINASE"/>
    <property type="match status" value="1"/>
</dbReference>
<dbReference type="Pfam" id="PF00069">
    <property type="entry name" value="Pkinase"/>
    <property type="match status" value="1"/>
</dbReference>
<feature type="binding site" evidence="3">
    <location>
        <position position="328"/>
    </location>
    <ligand>
        <name>ATP</name>
        <dbReference type="ChEBI" id="CHEBI:30616"/>
    </ligand>
</feature>
<feature type="compositionally biased region" description="Basic and acidic residues" evidence="4">
    <location>
        <begin position="107"/>
        <end position="117"/>
    </location>
</feature>
<proteinExistence type="predicted"/>
<dbReference type="InterPro" id="IPR000719">
    <property type="entry name" value="Prot_kinase_dom"/>
</dbReference>
<dbReference type="SUPFAM" id="SSF56112">
    <property type="entry name" value="Protein kinase-like (PK-like)"/>
    <property type="match status" value="1"/>
</dbReference>
<dbReference type="SMART" id="SM00220">
    <property type="entry name" value="S_TKc"/>
    <property type="match status" value="1"/>
</dbReference>
<dbReference type="OrthoDB" id="4062651at2759"/>
<accession>A0A6A6K161</accession>
<evidence type="ECO:0000256" key="3">
    <source>
        <dbReference type="PROSITE-ProRule" id="PRU10141"/>
    </source>
</evidence>
<feature type="compositionally biased region" description="Low complexity" evidence="4">
    <location>
        <begin position="249"/>
        <end position="258"/>
    </location>
</feature>
<dbReference type="GO" id="GO:0000226">
    <property type="term" value="P:microtubule cytoskeleton organization"/>
    <property type="evidence" value="ECO:0007669"/>
    <property type="project" value="TreeGrafter"/>
</dbReference>
<dbReference type="EMBL" id="ML986484">
    <property type="protein sequence ID" value="KAF2281089.1"/>
    <property type="molecule type" value="Genomic_DNA"/>
</dbReference>
<dbReference type="GO" id="GO:0004674">
    <property type="term" value="F:protein serine/threonine kinase activity"/>
    <property type="evidence" value="ECO:0007669"/>
    <property type="project" value="TreeGrafter"/>
</dbReference>
<gene>
    <name evidence="6" type="ORF">EI97DRAFT_447174</name>
</gene>
<feature type="compositionally biased region" description="Basic and acidic residues" evidence="4">
    <location>
        <begin position="61"/>
        <end position="73"/>
    </location>
</feature>
<feature type="compositionally biased region" description="Polar residues" evidence="4">
    <location>
        <begin position="225"/>
        <end position="238"/>
    </location>
</feature>
<keyword evidence="6" id="KW-0808">Transferase</keyword>
<evidence type="ECO:0000256" key="1">
    <source>
        <dbReference type="ARBA" id="ARBA00022741"/>
    </source>
</evidence>
<evidence type="ECO:0000313" key="6">
    <source>
        <dbReference type="EMBL" id="KAF2281089.1"/>
    </source>
</evidence>
<keyword evidence="2 3" id="KW-0067">ATP-binding</keyword>
<feature type="region of interest" description="Disordered" evidence="4">
    <location>
        <begin position="467"/>
        <end position="490"/>
    </location>
</feature>
<keyword evidence="1 3" id="KW-0547">Nucleotide-binding</keyword>
<dbReference type="InterPro" id="IPR011009">
    <property type="entry name" value="Kinase-like_dom_sf"/>
</dbReference>
<feature type="region of interest" description="Disordered" evidence="4">
    <location>
        <begin position="1"/>
        <end position="85"/>
    </location>
</feature>
<reference evidence="6" key="1">
    <citation type="journal article" date="2020" name="Stud. Mycol.">
        <title>101 Dothideomycetes genomes: a test case for predicting lifestyles and emergence of pathogens.</title>
        <authorList>
            <person name="Haridas S."/>
            <person name="Albert R."/>
            <person name="Binder M."/>
            <person name="Bloem J."/>
            <person name="Labutti K."/>
            <person name="Salamov A."/>
            <person name="Andreopoulos B."/>
            <person name="Baker S."/>
            <person name="Barry K."/>
            <person name="Bills G."/>
            <person name="Bluhm B."/>
            <person name="Cannon C."/>
            <person name="Castanera R."/>
            <person name="Culley D."/>
            <person name="Daum C."/>
            <person name="Ezra D."/>
            <person name="Gonzalez J."/>
            <person name="Henrissat B."/>
            <person name="Kuo A."/>
            <person name="Liang C."/>
            <person name="Lipzen A."/>
            <person name="Lutzoni F."/>
            <person name="Magnuson J."/>
            <person name="Mondo S."/>
            <person name="Nolan M."/>
            <person name="Ohm R."/>
            <person name="Pangilinan J."/>
            <person name="Park H.-J."/>
            <person name="Ramirez L."/>
            <person name="Alfaro M."/>
            <person name="Sun H."/>
            <person name="Tritt A."/>
            <person name="Yoshinaga Y."/>
            <person name="Zwiers L.-H."/>
            <person name="Turgeon B."/>
            <person name="Goodwin S."/>
            <person name="Spatafora J."/>
            <person name="Crous P."/>
            <person name="Grigoriev I."/>
        </authorList>
    </citation>
    <scope>NUCLEOTIDE SEQUENCE</scope>
    <source>
        <strain evidence="6">CBS 379.55</strain>
    </source>
</reference>
<evidence type="ECO:0000313" key="7">
    <source>
        <dbReference type="Proteomes" id="UP000800097"/>
    </source>
</evidence>
<dbReference type="GO" id="GO:0005524">
    <property type="term" value="F:ATP binding"/>
    <property type="evidence" value="ECO:0007669"/>
    <property type="project" value="UniProtKB-UniRule"/>
</dbReference>
<dbReference type="PROSITE" id="PS50011">
    <property type="entry name" value="PROTEIN_KINASE_DOM"/>
    <property type="match status" value="1"/>
</dbReference>
<keyword evidence="6" id="KW-0418">Kinase</keyword>
<dbReference type="GO" id="GO:0035556">
    <property type="term" value="P:intracellular signal transduction"/>
    <property type="evidence" value="ECO:0007669"/>
    <property type="project" value="TreeGrafter"/>
</dbReference>
<evidence type="ECO:0000259" key="5">
    <source>
        <dbReference type="PROSITE" id="PS50011"/>
    </source>
</evidence>